<protein>
    <submittedName>
        <fullName evidence="2">Uncharacterized protein</fullName>
    </submittedName>
</protein>
<keyword evidence="3" id="KW-1185">Reference proteome</keyword>
<comment type="caution">
    <text evidence="2">The sequence shown here is derived from an EMBL/GenBank/DDBJ whole genome shotgun (WGS) entry which is preliminary data.</text>
</comment>
<feature type="region of interest" description="Disordered" evidence="1">
    <location>
        <begin position="70"/>
        <end position="90"/>
    </location>
</feature>
<dbReference type="AlphaFoldDB" id="K0RBS3"/>
<dbReference type="EMBL" id="AGNL01042142">
    <property type="protein sequence ID" value="EJK51148.1"/>
    <property type="molecule type" value="Genomic_DNA"/>
</dbReference>
<evidence type="ECO:0000313" key="3">
    <source>
        <dbReference type="Proteomes" id="UP000266841"/>
    </source>
</evidence>
<evidence type="ECO:0000313" key="2">
    <source>
        <dbReference type="EMBL" id="EJK51148.1"/>
    </source>
</evidence>
<reference evidence="2 3" key="1">
    <citation type="journal article" date="2012" name="Genome Biol.">
        <title>Genome and low-iron response of an oceanic diatom adapted to chronic iron limitation.</title>
        <authorList>
            <person name="Lommer M."/>
            <person name="Specht M."/>
            <person name="Roy A.S."/>
            <person name="Kraemer L."/>
            <person name="Andreson R."/>
            <person name="Gutowska M.A."/>
            <person name="Wolf J."/>
            <person name="Bergner S.V."/>
            <person name="Schilhabel M.B."/>
            <person name="Klostermeier U.C."/>
            <person name="Beiko R.G."/>
            <person name="Rosenstiel P."/>
            <person name="Hippler M."/>
            <person name="Laroche J."/>
        </authorList>
    </citation>
    <scope>NUCLEOTIDE SEQUENCE [LARGE SCALE GENOMIC DNA]</scope>
    <source>
        <strain evidence="2 3">CCMP1005</strain>
    </source>
</reference>
<dbReference type="Proteomes" id="UP000266841">
    <property type="component" value="Unassembled WGS sequence"/>
</dbReference>
<proteinExistence type="predicted"/>
<gene>
    <name evidence="2" type="ORF">THAOC_29708</name>
</gene>
<evidence type="ECO:0000256" key="1">
    <source>
        <dbReference type="SAM" id="MobiDB-lite"/>
    </source>
</evidence>
<sequence>MRVSTKELADTHNRRYSQQEVRFGAVAEVERAPVFCKDLRLEGDDCKDYEFGFPDWGRWQNEWLGMRSSDTHTGCSVDSEGAHMGHVSTESRGDGVVVGIVIGEGPGPLHIRMPS</sequence>
<accession>K0RBS3</accession>
<name>K0RBS3_THAOC</name>
<organism evidence="2 3">
    <name type="scientific">Thalassiosira oceanica</name>
    <name type="common">Marine diatom</name>
    <dbReference type="NCBI Taxonomy" id="159749"/>
    <lineage>
        <taxon>Eukaryota</taxon>
        <taxon>Sar</taxon>
        <taxon>Stramenopiles</taxon>
        <taxon>Ochrophyta</taxon>
        <taxon>Bacillariophyta</taxon>
        <taxon>Coscinodiscophyceae</taxon>
        <taxon>Thalassiosirophycidae</taxon>
        <taxon>Thalassiosirales</taxon>
        <taxon>Thalassiosiraceae</taxon>
        <taxon>Thalassiosira</taxon>
    </lineage>
</organism>